<evidence type="ECO:0000256" key="1">
    <source>
        <dbReference type="SAM" id="Coils"/>
    </source>
</evidence>
<accession>A0A8K0GVG6</accession>
<dbReference type="Proteomes" id="UP000796880">
    <property type="component" value="Unassembled WGS sequence"/>
</dbReference>
<keyword evidence="4" id="KW-1185">Reference proteome</keyword>
<keyword evidence="2" id="KW-1133">Transmembrane helix</keyword>
<gene>
    <name evidence="3" type="ORF">FNV43_RR17516</name>
</gene>
<name>A0A8K0GVG6_9ROSA</name>
<keyword evidence="2" id="KW-0812">Transmembrane</keyword>
<evidence type="ECO:0000313" key="4">
    <source>
        <dbReference type="Proteomes" id="UP000796880"/>
    </source>
</evidence>
<dbReference type="AlphaFoldDB" id="A0A8K0GVG6"/>
<reference evidence="3" key="1">
    <citation type="submission" date="2020-03" db="EMBL/GenBank/DDBJ databases">
        <title>A high-quality chromosome-level genome assembly of a woody plant with both climbing and erect habits, Rhamnella rubrinervis.</title>
        <authorList>
            <person name="Lu Z."/>
            <person name="Yang Y."/>
            <person name="Zhu X."/>
            <person name="Sun Y."/>
        </authorList>
    </citation>
    <scope>NUCLEOTIDE SEQUENCE</scope>
    <source>
        <strain evidence="3">BYM</strain>
        <tissue evidence="3">Leaf</tissue>
    </source>
</reference>
<keyword evidence="1" id="KW-0175">Coiled coil</keyword>
<evidence type="ECO:0000256" key="2">
    <source>
        <dbReference type="SAM" id="Phobius"/>
    </source>
</evidence>
<dbReference type="OrthoDB" id="1673621at2759"/>
<dbReference type="EMBL" id="VOIH02000008">
    <property type="protein sequence ID" value="KAF3439241.1"/>
    <property type="molecule type" value="Genomic_DNA"/>
</dbReference>
<evidence type="ECO:0000313" key="3">
    <source>
        <dbReference type="EMBL" id="KAF3439241.1"/>
    </source>
</evidence>
<organism evidence="3 4">
    <name type="scientific">Rhamnella rubrinervis</name>
    <dbReference type="NCBI Taxonomy" id="2594499"/>
    <lineage>
        <taxon>Eukaryota</taxon>
        <taxon>Viridiplantae</taxon>
        <taxon>Streptophyta</taxon>
        <taxon>Embryophyta</taxon>
        <taxon>Tracheophyta</taxon>
        <taxon>Spermatophyta</taxon>
        <taxon>Magnoliopsida</taxon>
        <taxon>eudicotyledons</taxon>
        <taxon>Gunneridae</taxon>
        <taxon>Pentapetalae</taxon>
        <taxon>rosids</taxon>
        <taxon>fabids</taxon>
        <taxon>Rosales</taxon>
        <taxon>Rhamnaceae</taxon>
        <taxon>rhamnoid group</taxon>
        <taxon>Rhamneae</taxon>
        <taxon>Rhamnella</taxon>
    </lineage>
</organism>
<feature type="coiled-coil region" evidence="1">
    <location>
        <begin position="75"/>
        <end position="102"/>
    </location>
</feature>
<comment type="caution">
    <text evidence="3">The sequence shown here is derived from an EMBL/GenBank/DDBJ whole genome shotgun (WGS) entry which is preliminary data.</text>
</comment>
<proteinExistence type="predicted"/>
<dbReference type="PANTHER" id="PTHR33868:SF10">
    <property type="entry name" value="OS08G0483100 PROTEIN"/>
    <property type="match status" value="1"/>
</dbReference>
<keyword evidence="2" id="KW-0472">Membrane</keyword>
<dbReference type="PANTHER" id="PTHR33868">
    <property type="entry name" value="EXPRESSED PROTEIN"/>
    <property type="match status" value="1"/>
</dbReference>
<protein>
    <submittedName>
        <fullName evidence="3">Uncharacterized protein</fullName>
    </submittedName>
</protein>
<sequence length="178" mass="20062">MAGWASNNNLKSNLKAVDGNDMLMGLVFPGSNKTVISSMDRICRMMGGQEEETNEDLNLYRLDSDNDKLELLKALRLSQTRAREAEKKAAILAKERDCLSDAFFEEAKELFAYRQLVRLLELQVSYLKSKCDSSMFMKEEDEEEDDRESIGRIVALALCLGIAGVGFAYGCRYLSSNF</sequence>
<feature type="transmembrane region" description="Helical" evidence="2">
    <location>
        <begin position="153"/>
        <end position="175"/>
    </location>
</feature>